<protein>
    <submittedName>
        <fullName evidence="2">Oxidoreductase</fullName>
    </submittedName>
</protein>
<dbReference type="Gene3D" id="3.50.50.60">
    <property type="entry name" value="FAD/NAD(P)-binding domain"/>
    <property type="match status" value="1"/>
</dbReference>
<dbReference type="SUPFAM" id="SSF51905">
    <property type="entry name" value="FAD/NAD(P)-binding domain"/>
    <property type="match status" value="1"/>
</dbReference>
<evidence type="ECO:0000259" key="1">
    <source>
        <dbReference type="Pfam" id="PF01494"/>
    </source>
</evidence>
<feature type="domain" description="FAD-binding" evidence="1">
    <location>
        <begin position="3"/>
        <end position="57"/>
    </location>
</feature>
<dbReference type="PANTHER" id="PTHR42685:SF19">
    <property type="entry name" value="POSSIBLE OXIDOREDUCTASE"/>
    <property type="match status" value="1"/>
</dbReference>
<dbReference type="EMBL" id="BONP01000009">
    <property type="protein sequence ID" value="GIG40094.1"/>
    <property type="molecule type" value="Genomic_DNA"/>
</dbReference>
<dbReference type="RefSeq" id="WP_203673536.1">
    <property type="nucleotide sequence ID" value="NZ_BONP01000009.1"/>
</dbReference>
<proteinExistence type="predicted"/>
<dbReference type="Proteomes" id="UP000614741">
    <property type="component" value="Unassembled WGS sequence"/>
</dbReference>
<dbReference type="InterPro" id="IPR002938">
    <property type="entry name" value="FAD-bd"/>
</dbReference>
<dbReference type="Pfam" id="PF01494">
    <property type="entry name" value="FAD_binding_3"/>
    <property type="match status" value="1"/>
</dbReference>
<name>A0ABQ4DL67_9CELL</name>
<evidence type="ECO:0000313" key="2">
    <source>
        <dbReference type="EMBL" id="GIG40094.1"/>
    </source>
</evidence>
<organism evidence="2 3">
    <name type="scientific">Cellulomonas phragmiteti</name>
    <dbReference type="NCBI Taxonomy" id="478780"/>
    <lineage>
        <taxon>Bacteria</taxon>
        <taxon>Bacillati</taxon>
        <taxon>Actinomycetota</taxon>
        <taxon>Actinomycetes</taxon>
        <taxon>Micrococcales</taxon>
        <taxon>Cellulomonadaceae</taxon>
        <taxon>Cellulomonas</taxon>
    </lineage>
</organism>
<evidence type="ECO:0000313" key="3">
    <source>
        <dbReference type="Proteomes" id="UP000614741"/>
    </source>
</evidence>
<gene>
    <name evidence="2" type="ORF">Cph01nite_18560</name>
</gene>
<sequence length="344" mass="36226">MPDTDVLVVGGGPVGLAAAIEARRRGHEVVVLEPRAGTIDKACGEGLMPGALRLLRGWDVDPVGQPITGISYRSPGGYVDHRFRGAPGRGVRRTVLHDALRERAAALGAVTVAGRADDVRRTPTGVEVAGITARHLLACDGLHSTVRRVLGLDRPSPVRARRGPDRRRYGLRRHHALAPWTDLVEVHWSPVAEVYVTPVAPDLVGIALLGPRGVTLDDALAALPELAARLEGTTAGPVRGAGPLRQVSTRRALGPVRLVGDASGYVDALTGEGLRVGLAQAVAAVATLDDPAAYERAWWAATRDYRLLTSALVAWAGSPLRPALVPVARRSPALFAAAVERLAG</sequence>
<dbReference type="PRINTS" id="PR00420">
    <property type="entry name" value="RNGMNOXGNASE"/>
</dbReference>
<reference evidence="2 3" key="1">
    <citation type="submission" date="2021-01" db="EMBL/GenBank/DDBJ databases">
        <title>Whole genome shotgun sequence of Cellulomonas phragmiteti NBRC 110785.</title>
        <authorList>
            <person name="Komaki H."/>
            <person name="Tamura T."/>
        </authorList>
    </citation>
    <scope>NUCLEOTIDE SEQUENCE [LARGE SCALE GENOMIC DNA]</scope>
    <source>
        <strain evidence="2 3">NBRC 110785</strain>
    </source>
</reference>
<accession>A0ABQ4DL67</accession>
<comment type="caution">
    <text evidence="2">The sequence shown here is derived from an EMBL/GenBank/DDBJ whole genome shotgun (WGS) entry which is preliminary data.</text>
</comment>
<keyword evidence="3" id="KW-1185">Reference proteome</keyword>
<dbReference type="PANTHER" id="PTHR42685">
    <property type="entry name" value="GERANYLGERANYL DIPHOSPHATE REDUCTASE"/>
    <property type="match status" value="1"/>
</dbReference>
<dbReference type="InterPro" id="IPR036188">
    <property type="entry name" value="FAD/NAD-bd_sf"/>
</dbReference>
<dbReference type="InterPro" id="IPR050407">
    <property type="entry name" value="Geranylgeranyl_reductase"/>
</dbReference>